<evidence type="ECO:0000313" key="1">
    <source>
        <dbReference type="EMBL" id="OPA83756.1"/>
    </source>
</evidence>
<sequence length="309" mass="33163">MVADDALLMAYVDGELSSQQNQELERLIDASPDLAQRVSRLMASCLPYEEAFARQNLPPVPESLKLSIAALAAQHSAARPAQQTVPTSGVNSADKADSVFSRLFAFFQPKFAWPALTFVAGAACYALVLQVGAFSGALKPGFDTAAPAVAQTSPWVQQAAAYQHLYTRETVAYGAQPPEAVTQTLADIRQIDGLALRVPDLSSAGLTFKRVQRLRFNNKALIQLVYLPANGAPVALCVMKEPKPDQSIAQQSVAQMNVVTWRQSELGYALIGEPEGVDLNAVARLVADRSAAQLFAGVPAPMWIAAIQR</sequence>
<name>A0A1T2XVI0_PSEFL</name>
<dbReference type="Proteomes" id="UP000190965">
    <property type="component" value="Unassembled WGS sequence"/>
</dbReference>
<accession>A0A1T2XVI0</accession>
<dbReference type="EMBL" id="MSDF01000060">
    <property type="protein sequence ID" value="OPA83756.1"/>
    <property type="molecule type" value="Genomic_DNA"/>
</dbReference>
<gene>
    <name evidence="1" type="ORF">BFW87_29965</name>
</gene>
<comment type="caution">
    <text evidence="1">The sequence shown here is derived from an EMBL/GenBank/DDBJ whole genome shotgun (WGS) entry which is preliminary data.</text>
</comment>
<proteinExistence type="predicted"/>
<protein>
    <submittedName>
        <fullName evidence="1">Anti-sigma factor</fullName>
    </submittedName>
</protein>
<dbReference type="AlphaFoldDB" id="A0A1T2XVI0"/>
<reference evidence="1 2" key="1">
    <citation type="submission" date="2016-12" db="EMBL/GenBank/DDBJ databases">
        <title>Draft genome sequences of seven strains of Pseudomonas fluorescens that produce 4-formylaminooxyvinylglycine.</title>
        <authorList>
            <person name="Okrent R.A."/>
            <person name="Manning V.A."/>
            <person name="Trippe K.M."/>
        </authorList>
    </citation>
    <scope>NUCLEOTIDE SEQUENCE [LARGE SCALE GENOMIC DNA]</scope>
    <source>
        <strain evidence="1 2">P5A</strain>
    </source>
</reference>
<organism evidence="1 2">
    <name type="scientific">Pseudomonas fluorescens</name>
    <dbReference type="NCBI Taxonomy" id="294"/>
    <lineage>
        <taxon>Bacteria</taxon>
        <taxon>Pseudomonadati</taxon>
        <taxon>Pseudomonadota</taxon>
        <taxon>Gammaproteobacteria</taxon>
        <taxon>Pseudomonadales</taxon>
        <taxon>Pseudomonadaceae</taxon>
        <taxon>Pseudomonas</taxon>
    </lineage>
</organism>
<evidence type="ECO:0000313" key="2">
    <source>
        <dbReference type="Proteomes" id="UP000190965"/>
    </source>
</evidence>
<dbReference type="RefSeq" id="WP_254865975.1">
    <property type="nucleotide sequence ID" value="NZ_MSDF01000060.1"/>
</dbReference>